<sequence length="515" mass="56611">MTSILDVPAQPGSTDRAESSAEVAQIAPDLEELAQLATALKQLGHVITPDPDWPNQWTSPCPLCIAQGNPDGTMGIFPWQGIEHAGSVAFWCNQHAMHAIGTALGLKTRLMGGVDLGRVEVKQILRALSERGLAYSFRPDSRNSTYDTFHVAQCPLCIKERRLAQDLEIYVDNLLEGDNDTFGHVFVDCDVREHSASILAELNVITRRSLGQDYGAVGWDDEGDQGEDWLIESIVERGQSALIYGPTGAKKSLFSQEQAFRLAKQGHRVLYLDHENQPAEVNKRRRAMEYPAAALSTLKYLSFPPVSALDTPEGAAQLHALVKAVRPDVIFLDTWSKFLNGDEASPSTHTAVYNLAIIPLRSQGITVIALDHSGKDLGRGPRGGSSKKDNVDVMWLQTVKSDGRIRLERKKTRTGRGPDLIELECLTGPLRHERIEQRRGDVLPPDVRACVAKLDELEVPPGWGRDKASPVLRANGFRIRNEALASAMRVRRERGNAPADTLDLSGTGGDRFEGE</sequence>
<proteinExistence type="predicted"/>
<dbReference type="EMBL" id="CP001814">
    <property type="protein sequence ID" value="ACZ84842.1"/>
    <property type="molecule type" value="Genomic_DNA"/>
</dbReference>
<name>D2AUI0_STRRD</name>
<accession>D2AUI0</accession>
<keyword evidence="3" id="KW-1185">Reference proteome</keyword>
<evidence type="ECO:0000313" key="3">
    <source>
        <dbReference type="Proteomes" id="UP000002029"/>
    </source>
</evidence>
<dbReference type="eggNOG" id="COG0467">
    <property type="taxonomic scope" value="Bacteria"/>
</dbReference>
<dbReference type="Gene3D" id="3.40.50.300">
    <property type="entry name" value="P-loop containing nucleotide triphosphate hydrolases"/>
    <property type="match status" value="1"/>
</dbReference>
<evidence type="ECO:0000256" key="1">
    <source>
        <dbReference type="SAM" id="MobiDB-lite"/>
    </source>
</evidence>
<dbReference type="AlphaFoldDB" id="D2AUI0"/>
<dbReference type="KEGG" id="sro:Sros_1854"/>
<organism evidence="2 3">
    <name type="scientific">Streptosporangium roseum (strain ATCC 12428 / DSM 43021 / JCM 3005 / KCTC 9067 / NCIMB 10171 / NRRL 2505 / NI 9100)</name>
    <dbReference type="NCBI Taxonomy" id="479432"/>
    <lineage>
        <taxon>Bacteria</taxon>
        <taxon>Bacillati</taxon>
        <taxon>Actinomycetota</taxon>
        <taxon>Actinomycetes</taxon>
        <taxon>Streptosporangiales</taxon>
        <taxon>Streptosporangiaceae</taxon>
        <taxon>Streptosporangium</taxon>
    </lineage>
</organism>
<dbReference type="SUPFAM" id="SSF52540">
    <property type="entry name" value="P-loop containing nucleoside triphosphate hydrolases"/>
    <property type="match status" value="1"/>
</dbReference>
<dbReference type="RefSeq" id="WP_012888587.1">
    <property type="nucleotide sequence ID" value="NC_013595.1"/>
</dbReference>
<dbReference type="OrthoDB" id="3171622at2"/>
<feature type="region of interest" description="Disordered" evidence="1">
    <location>
        <begin position="491"/>
        <end position="515"/>
    </location>
</feature>
<protein>
    <submittedName>
        <fullName evidence="2">Uncharacterized protein</fullName>
    </submittedName>
</protein>
<dbReference type="HOGENOM" id="CLU_528839_0_0_11"/>
<dbReference type="Proteomes" id="UP000002029">
    <property type="component" value="Chromosome"/>
</dbReference>
<reference evidence="2 3" key="1">
    <citation type="journal article" date="2010" name="Stand. Genomic Sci.">
        <title>Complete genome sequence of Streptosporangium roseum type strain (NI 9100).</title>
        <authorList>
            <person name="Nolan M."/>
            <person name="Sikorski J."/>
            <person name="Jando M."/>
            <person name="Lucas S."/>
            <person name="Lapidus A."/>
            <person name="Glavina Del Rio T."/>
            <person name="Chen F."/>
            <person name="Tice H."/>
            <person name="Pitluck S."/>
            <person name="Cheng J.F."/>
            <person name="Chertkov O."/>
            <person name="Sims D."/>
            <person name="Meincke L."/>
            <person name="Brettin T."/>
            <person name="Han C."/>
            <person name="Detter J.C."/>
            <person name="Bruce D."/>
            <person name="Goodwin L."/>
            <person name="Land M."/>
            <person name="Hauser L."/>
            <person name="Chang Y.J."/>
            <person name="Jeffries C.D."/>
            <person name="Ivanova N."/>
            <person name="Mavromatis K."/>
            <person name="Mikhailova N."/>
            <person name="Chen A."/>
            <person name="Palaniappan K."/>
            <person name="Chain P."/>
            <person name="Rohde M."/>
            <person name="Goker M."/>
            <person name="Bristow J."/>
            <person name="Eisen J.A."/>
            <person name="Markowitz V."/>
            <person name="Hugenholtz P."/>
            <person name="Kyrpides N.C."/>
            <person name="Klenk H.P."/>
        </authorList>
    </citation>
    <scope>NUCLEOTIDE SEQUENCE [LARGE SCALE GENOMIC DNA]</scope>
    <source>
        <strain evidence="3">ATCC 12428 / DSM 43021 / JCM 3005 / NI 9100</strain>
    </source>
</reference>
<dbReference type="STRING" id="479432.Sros_1854"/>
<dbReference type="InterPro" id="IPR027417">
    <property type="entry name" value="P-loop_NTPase"/>
</dbReference>
<evidence type="ECO:0000313" key="2">
    <source>
        <dbReference type="EMBL" id="ACZ84842.1"/>
    </source>
</evidence>
<dbReference type="Pfam" id="PF13481">
    <property type="entry name" value="AAA_25"/>
    <property type="match status" value="1"/>
</dbReference>
<gene>
    <name evidence="2" type="ordered locus">Sros_1854</name>
</gene>